<evidence type="ECO:0000313" key="7">
    <source>
        <dbReference type="Proteomes" id="UP000079169"/>
    </source>
</evidence>
<dbReference type="GO" id="GO:0016020">
    <property type="term" value="C:membrane"/>
    <property type="evidence" value="ECO:0007669"/>
    <property type="project" value="UniProtKB-SubCell"/>
</dbReference>
<keyword evidence="3 6" id="KW-0812">Transmembrane</keyword>
<sequence length="118" mass="13252">MTVLVIACVMPGNYKAWYPLSVILFYILAPLPTMLWKRYTATTGSSDLHVRDLAIFITMGIVVSSFGLPLIMSRAPVLEPLIGLGTCYLTMIANLIVYSTYVGFFMTLYSEESDYSMW</sequence>
<evidence type="ECO:0000256" key="1">
    <source>
        <dbReference type="ARBA" id="ARBA00004141"/>
    </source>
</evidence>
<feature type="transmembrane region" description="Helical" evidence="6">
    <location>
        <begin position="48"/>
        <end position="68"/>
    </location>
</feature>
<dbReference type="OrthoDB" id="14246at2759"/>
<dbReference type="GO" id="GO:0032511">
    <property type="term" value="P:late endosome to vacuole transport via multivesicular body sorting pathway"/>
    <property type="evidence" value="ECO:0007669"/>
    <property type="project" value="TreeGrafter"/>
</dbReference>
<accession>A0A1S3DBT7</accession>
<dbReference type="PANTHER" id="PTHR12050">
    <property type="entry name" value="LEPTIN RECEPTOR-RELATED"/>
    <property type="match status" value="1"/>
</dbReference>
<name>A0A1S3DBT7_DIACI</name>
<keyword evidence="5 6" id="KW-0472">Membrane</keyword>
<dbReference type="STRING" id="121845.A0A1S3DBT7"/>
<gene>
    <name evidence="8" type="primary">LOC103515308</name>
</gene>
<feature type="transmembrane region" description="Helical" evidence="6">
    <location>
        <begin position="88"/>
        <end position="109"/>
    </location>
</feature>
<dbReference type="InterPro" id="IPR007262">
    <property type="entry name" value="Vps55/LEPROT"/>
</dbReference>
<proteinExistence type="inferred from homology"/>
<dbReference type="GeneID" id="103515308"/>
<dbReference type="Pfam" id="PF04133">
    <property type="entry name" value="Vps55"/>
    <property type="match status" value="1"/>
</dbReference>
<evidence type="ECO:0000256" key="5">
    <source>
        <dbReference type="ARBA" id="ARBA00023136"/>
    </source>
</evidence>
<dbReference type="OMA" id="NSQCERD"/>
<organism evidence="7 8">
    <name type="scientific">Diaphorina citri</name>
    <name type="common">Asian citrus psyllid</name>
    <dbReference type="NCBI Taxonomy" id="121845"/>
    <lineage>
        <taxon>Eukaryota</taxon>
        <taxon>Metazoa</taxon>
        <taxon>Ecdysozoa</taxon>
        <taxon>Arthropoda</taxon>
        <taxon>Hexapoda</taxon>
        <taxon>Insecta</taxon>
        <taxon>Pterygota</taxon>
        <taxon>Neoptera</taxon>
        <taxon>Paraneoptera</taxon>
        <taxon>Hemiptera</taxon>
        <taxon>Sternorrhyncha</taxon>
        <taxon>Psylloidea</taxon>
        <taxon>Psyllidae</taxon>
        <taxon>Diaphorininae</taxon>
        <taxon>Diaphorina</taxon>
    </lineage>
</organism>
<evidence type="ECO:0000256" key="2">
    <source>
        <dbReference type="ARBA" id="ARBA00005645"/>
    </source>
</evidence>
<dbReference type="RefSeq" id="XP_008478471.1">
    <property type="nucleotide sequence ID" value="XM_008480249.3"/>
</dbReference>
<reference evidence="8" key="1">
    <citation type="submission" date="2025-08" db="UniProtKB">
        <authorList>
            <consortium name="RefSeq"/>
        </authorList>
    </citation>
    <scope>IDENTIFICATION</scope>
</reference>
<dbReference type="PANTHER" id="PTHR12050:SF0">
    <property type="entry name" value="RH04491P"/>
    <property type="match status" value="1"/>
</dbReference>
<keyword evidence="7" id="KW-1185">Reference proteome</keyword>
<comment type="similarity">
    <text evidence="2">Belongs to the OB-RGRP/VPS55 family.</text>
</comment>
<protein>
    <submittedName>
        <fullName evidence="8">Leptin receptor overlapping transcript-like 1</fullName>
    </submittedName>
</protein>
<comment type="subcellular location">
    <subcellularLocation>
        <location evidence="1">Membrane</location>
        <topology evidence="1">Multi-pass membrane protein</topology>
    </subcellularLocation>
</comment>
<dbReference type="AlphaFoldDB" id="A0A1S3DBT7"/>
<evidence type="ECO:0000313" key="8">
    <source>
        <dbReference type="RefSeq" id="XP_008478471.1"/>
    </source>
</evidence>
<dbReference type="KEGG" id="dci:103515308"/>
<evidence type="ECO:0000256" key="4">
    <source>
        <dbReference type="ARBA" id="ARBA00022989"/>
    </source>
</evidence>
<feature type="transmembrane region" description="Helical" evidence="6">
    <location>
        <begin position="16"/>
        <end position="36"/>
    </location>
</feature>
<evidence type="ECO:0000256" key="6">
    <source>
        <dbReference type="SAM" id="Phobius"/>
    </source>
</evidence>
<dbReference type="Proteomes" id="UP000079169">
    <property type="component" value="Unplaced"/>
</dbReference>
<keyword evidence="4 6" id="KW-1133">Transmembrane helix</keyword>
<evidence type="ECO:0000256" key="3">
    <source>
        <dbReference type="ARBA" id="ARBA00022692"/>
    </source>
</evidence>
<dbReference type="PaxDb" id="121845-A0A1S3DBT7"/>
<dbReference type="GO" id="GO:0005768">
    <property type="term" value="C:endosome"/>
    <property type="evidence" value="ECO:0007669"/>
    <property type="project" value="TreeGrafter"/>
</dbReference>